<evidence type="ECO:0000259" key="1">
    <source>
        <dbReference type="SMART" id="SM00198"/>
    </source>
</evidence>
<dbReference type="SMART" id="SM00198">
    <property type="entry name" value="SCP"/>
    <property type="match status" value="1"/>
</dbReference>
<accession>A0A0C2G7U0</accession>
<gene>
    <name evidence="2" type="ORF">ANCDUO_14896</name>
</gene>
<dbReference type="EMBL" id="KN738176">
    <property type="protein sequence ID" value="KIH54954.1"/>
    <property type="molecule type" value="Genomic_DNA"/>
</dbReference>
<name>A0A0C2G7U0_9BILA</name>
<reference evidence="2 3" key="1">
    <citation type="submission" date="2013-12" db="EMBL/GenBank/DDBJ databases">
        <title>Draft genome of the parsitic nematode Ancylostoma duodenale.</title>
        <authorList>
            <person name="Mitreva M."/>
        </authorList>
    </citation>
    <scope>NUCLEOTIDE SEQUENCE [LARGE SCALE GENOMIC DNA]</scope>
    <source>
        <strain evidence="2 3">Zhejiang</strain>
    </source>
</reference>
<evidence type="ECO:0000313" key="3">
    <source>
        <dbReference type="Proteomes" id="UP000054047"/>
    </source>
</evidence>
<dbReference type="Pfam" id="PF00188">
    <property type="entry name" value="CAP"/>
    <property type="match status" value="1"/>
</dbReference>
<evidence type="ECO:0000313" key="2">
    <source>
        <dbReference type="EMBL" id="KIH54954.1"/>
    </source>
</evidence>
<dbReference type="Gene3D" id="3.40.33.10">
    <property type="entry name" value="CAP"/>
    <property type="match status" value="2"/>
</dbReference>
<keyword evidence="3" id="KW-1185">Reference proteome</keyword>
<proteinExistence type="predicted"/>
<feature type="domain" description="SCP" evidence="1">
    <location>
        <begin position="66"/>
        <end position="166"/>
    </location>
</feature>
<dbReference type="SUPFAM" id="SSF55797">
    <property type="entry name" value="PR-1-like"/>
    <property type="match status" value="1"/>
</dbReference>
<protein>
    <recommendedName>
        <fullName evidence="1">SCP domain-containing protein</fullName>
    </recommendedName>
</protein>
<dbReference type="InterPro" id="IPR014044">
    <property type="entry name" value="CAP_dom"/>
</dbReference>
<organism evidence="2 3">
    <name type="scientific">Ancylostoma duodenale</name>
    <dbReference type="NCBI Taxonomy" id="51022"/>
    <lineage>
        <taxon>Eukaryota</taxon>
        <taxon>Metazoa</taxon>
        <taxon>Ecdysozoa</taxon>
        <taxon>Nematoda</taxon>
        <taxon>Chromadorea</taxon>
        <taxon>Rhabditida</taxon>
        <taxon>Rhabditina</taxon>
        <taxon>Rhabditomorpha</taxon>
        <taxon>Strongyloidea</taxon>
        <taxon>Ancylostomatidae</taxon>
        <taxon>Ancylostomatinae</taxon>
        <taxon>Ancylostoma</taxon>
    </lineage>
</organism>
<sequence length="204" mass="21591">MLKGIHSSGAAQQNLYTSSNNQPDICNACAGTAPCENGLCNERPAAVALEVKQCTGNAKKDLMTDDLRDQALNIHNYYRRLLATGWAKDAKLGYAHPATAMPKLVLADWWAPLENTGNPDNTYTDANAAALKTYINMAHKDTVKVGCGVQTCAKIGKTLVQCAYNGAPTVPDDAAIYTPGKACSKCKDIKATPNCSPLGGLCIA</sequence>
<dbReference type="AlphaFoldDB" id="A0A0C2G7U0"/>
<dbReference type="OrthoDB" id="5849517at2759"/>
<dbReference type="Proteomes" id="UP000054047">
    <property type="component" value="Unassembled WGS sequence"/>
</dbReference>
<dbReference type="InterPro" id="IPR035940">
    <property type="entry name" value="CAP_sf"/>
</dbReference>